<dbReference type="STRING" id="6832.A0A553PID9"/>
<keyword evidence="3" id="KW-0687">Ribonucleoprotein</keyword>
<dbReference type="PANTHER" id="PTHR10544">
    <property type="entry name" value="60S RIBOSOMAL PROTEIN L28"/>
    <property type="match status" value="1"/>
</dbReference>
<evidence type="ECO:0000256" key="4">
    <source>
        <dbReference type="ARBA" id="ARBA00035223"/>
    </source>
</evidence>
<feature type="compositionally biased region" description="Basic residues" evidence="6">
    <location>
        <begin position="130"/>
        <end position="139"/>
    </location>
</feature>
<evidence type="ECO:0000256" key="3">
    <source>
        <dbReference type="ARBA" id="ARBA00023274"/>
    </source>
</evidence>
<evidence type="ECO:0000256" key="1">
    <source>
        <dbReference type="ARBA" id="ARBA00007926"/>
    </source>
</evidence>
<evidence type="ECO:0000256" key="6">
    <source>
        <dbReference type="SAM" id="MobiDB-lite"/>
    </source>
</evidence>
<dbReference type="Pfam" id="PF01778">
    <property type="entry name" value="Ribosomal_L28e"/>
    <property type="match status" value="1"/>
</dbReference>
<evidence type="ECO:0000256" key="5">
    <source>
        <dbReference type="ARBA" id="ARBA00035330"/>
    </source>
</evidence>
<dbReference type="InterPro" id="IPR002672">
    <property type="entry name" value="Ribosomal_eL28"/>
</dbReference>
<dbReference type="EMBL" id="VCGU01000004">
    <property type="protein sequence ID" value="TRY77437.1"/>
    <property type="molecule type" value="Genomic_DNA"/>
</dbReference>
<reference evidence="8 9" key="1">
    <citation type="journal article" date="2018" name="Nat. Ecol. Evol.">
        <title>Genomic signatures of mitonuclear coevolution across populations of Tigriopus californicus.</title>
        <authorList>
            <person name="Barreto F.S."/>
            <person name="Watson E.T."/>
            <person name="Lima T.G."/>
            <person name="Willett C.S."/>
            <person name="Edmands S."/>
            <person name="Li W."/>
            <person name="Burton R.S."/>
        </authorList>
    </citation>
    <scope>NUCLEOTIDE SEQUENCE [LARGE SCALE GENOMIC DNA]</scope>
    <source>
        <strain evidence="8 9">San Diego</strain>
    </source>
</reference>
<gene>
    <name evidence="8" type="ORF">TCAL_07421</name>
</gene>
<dbReference type="OrthoDB" id="338850at2759"/>
<comment type="similarity">
    <text evidence="1">Belongs to the eukaryotic ribosomal protein eL28 family.</text>
</comment>
<dbReference type="InterPro" id="IPR029004">
    <property type="entry name" value="Ribosomal_eL28/Mak16"/>
</dbReference>
<sequence>MSSEIAWAVTRNNSAYLLKKRNCPKPFSVDPFNLTNKNSFRYNGFLHKKAVAVAPTADKKGVTLTLKKSSRSYRPGQRYNRSDLKKGARVVLTTIRNTLNKQRYRKDLSKAALRRASALIRAQKPLPPRKGAKPVKKAD</sequence>
<accession>A0A553PID9</accession>
<dbReference type="OMA" id="GKYGQRP"/>
<evidence type="ECO:0000256" key="2">
    <source>
        <dbReference type="ARBA" id="ARBA00022980"/>
    </source>
</evidence>
<keyword evidence="9" id="KW-1185">Reference proteome</keyword>
<proteinExistence type="inferred from homology"/>
<keyword evidence="2" id="KW-0689">Ribosomal protein</keyword>
<dbReference type="GO" id="GO:1990904">
    <property type="term" value="C:ribonucleoprotein complex"/>
    <property type="evidence" value="ECO:0007669"/>
    <property type="project" value="UniProtKB-KW"/>
</dbReference>
<evidence type="ECO:0000313" key="8">
    <source>
        <dbReference type="EMBL" id="TRY77437.1"/>
    </source>
</evidence>
<dbReference type="GO" id="GO:0006412">
    <property type="term" value="P:translation"/>
    <property type="evidence" value="ECO:0007669"/>
    <property type="project" value="InterPro"/>
</dbReference>
<evidence type="ECO:0000313" key="9">
    <source>
        <dbReference type="Proteomes" id="UP000318571"/>
    </source>
</evidence>
<protein>
    <recommendedName>
        <fullName evidence="4">Large ribosomal subunit protein eL28</fullName>
    </recommendedName>
    <alternativeName>
        <fullName evidence="5">60S ribosomal protein L28</fullName>
    </alternativeName>
</protein>
<evidence type="ECO:0000259" key="7">
    <source>
        <dbReference type="Pfam" id="PF01778"/>
    </source>
</evidence>
<name>A0A553PID9_TIGCA</name>
<feature type="region of interest" description="Disordered" evidence="6">
    <location>
        <begin position="119"/>
        <end position="139"/>
    </location>
</feature>
<dbReference type="Gene3D" id="3.30.390.110">
    <property type="match status" value="1"/>
</dbReference>
<comment type="caution">
    <text evidence="8">The sequence shown here is derived from an EMBL/GenBank/DDBJ whole genome shotgun (WGS) entry which is preliminary data.</text>
</comment>
<dbReference type="GO" id="GO:0003735">
    <property type="term" value="F:structural constituent of ribosome"/>
    <property type="evidence" value="ECO:0007669"/>
    <property type="project" value="InterPro"/>
</dbReference>
<dbReference type="Proteomes" id="UP000318571">
    <property type="component" value="Chromosome 5"/>
</dbReference>
<feature type="domain" description="Ribosomal eL28/Mak16" evidence="7">
    <location>
        <begin position="6"/>
        <end position="121"/>
    </location>
</feature>
<dbReference type="FunFam" id="3.30.390.110:FF:000002">
    <property type="entry name" value="60S ribosomal protein L28"/>
    <property type="match status" value="1"/>
</dbReference>
<organism evidence="8 9">
    <name type="scientific">Tigriopus californicus</name>
    <name type="common">Marine copepod</name>
    <dbReference type="NCBI Taxonomy" id="6832"/>
    <lineage>
        <taxon>Eukaryota</taxon>
        <taxon>Metazoa</taxon>
        <taxon>Ecdysozoa</taxon>
        <taxon>Arthropoda</taxon>
        <taxon>Crustacea</taxon>
        <taxon>Multicrustacea</taxon>
        <taxon>Hexanauplia</taxon>
        <taxon>Copepoda</taxon>
        <taxon>Harpacticoida</taxon>
        <taxon>Harpacticidae</taxon>
        <taxon>Tigriopus</taxon>
    </lineage>
</organism>
<dbReference type="AlphaFoldDB" id="A0A553PID9"/>
<dbReference type="GO" id="GO:0005840">
    <property type="term" value="C:ribosome"/>
    <property type="evidence" value="ECO:0007669"/>
    <property type="project" value="UniProtKB-KW"/>
</dbReference>